<dbReference type="EMBL" id="CM027680">
    <property type="protein sequence ID" value="KAG0551173.1"/>
    <property type="molecule type" value="Genomic_DNA"/>
</dbReference>
<comment type="caution">
    <text evidence="2">The sequence shown here is derived from an EMBL/GenBank/DDBJ whole genome shotgun (WGS) entry which is preliminary data.</text>
</comment>
<organism evidence="2 3">
    <name type="scientific">Sorghum bicolor</name>
    <name type="common">Sorghum</name>
    <name type="synonym">Sorghum vulgare</name>
    <dbReference type="NCBI Taxonomy" id="4558"/>
    <lineage>
        <taxon>Eukaryota</taxon>
        <taxon>Viridiplantae</taxon>
        <taxon>Streptophyta</taxon>
        <taxon>Embryophyta</taxon>
        <taxon>Tracheophyta</taxon>
        <taxon>Spermatophyta</taxon>
        <taxon>Magnoliopsida</taxon>
        <taxon>Liliopsida</taxon>
        <taxon>Poales</taxon>
        <taxon>Poaceae</taxon>
        <taxon>PACMAD clade</taxon>
        <taxon>Panicoideae</taxon>
        <taxon>Andropogonodae</taxon>
        <taxon>Andropogoneae</taxon>
        <taxon>Sorghinae</taxon>
        <taxon>Sorghum</taxon>
    </lineage>
</organism>
<dbReference type="Proteomes" id="UP000807115">
    <property type="component" value="Chromosome 1"/>
</dbReference>
<feature type="region of interest" description="Disordered" evidence="1">
    <location>
        <begin position="79"/>
        <end position="133"/>
    </location>
</feature>
<feature type="compositionally biased region" description="Basic and acidic residues" evidence="1">
    <location>
        <begin position="93"/>
        <end position="106"/>
    </location>
</feature>
<reference evidence="2" key="2">
    <citation type="submission" date="2020-10" db="EMBL/GenBank/DDBJ databases">
        <authorList>
            <person name="Cooper E.A."/>
            <person name="Brenton Z.W."/>
            <person name="Flinn B.S."/>
            <person name="Jenkins J."/>
            <person name="Shu S."/>
            <person name="Flowers D."/>
            <person name="Luo F."/>
            <person name="Wang Y."/>
            <person name="Xia P."/>
            <person name="Barry K."/>
            <person name="Daum C."/>
            <person name="Lipzen A."/>
            <person name="Yoshinaga Y."/>
            <person name="Schmutz J."/>
            <person name="Saski C."/>
            <person name="Vermerris W."/>
            <person name="Kresovich S."/>
        </authorList>
    </citation>
    <scope>NUCLEOTIDE SEQUENCE</scope>
</reference>
<sequence length="304" mass="32190">MGYTSQAPPIGDLPLLAGPRVRCITFPPAPISTFQAGPPVGDLPLLAAPRVRSIPFLRLLPIRPPRHPRDWGMPYKTLTPGSPIKPSHGPHKHAGEARKHDGEARKGKPGIGKAPPRNSPTTSSLRATTAAELPHATPLTLPLRDCCCRRRRTALSAAQLPHGPPVSRCRRGRRTHAGLPHGSGQSAPSRPPDGRTPGCPTVQVNPRPQSAAPPGGRTGDQSAPASELRTVGALLARGKSAPAPALPLCARCRHGRRTHARLTRARVSPGRAPFDLVPTFAPAAVSRIRCQALTHSQTHAHGRS</sequence>
<evidence type="ECO:0000313" key="2">
    <source>
        <dbReference type="EMBL" id="KAG0551173.1"/>
    </source>
</evidence>
<feature type="region of interest" description="Disordered" evidence="1">
    <location>
        <begin position="158"/>
        <end position="225"/>
    </location>
</feature>
<reference evidence="2" key="1">
    <citation type="journal article" date="2019" name="BMC Genomics">
        <title>A new reference genome for Sorghum bicolor reveals high levels of sequence similarity between sweet and grain genotypes: implications for the genetics of sugar metabolism.</title>
        <authorList>
            <person name="Cooper E.A."/>
            <person name="Brenton Z.W."/>
            <person name="Flinn B.S."/>
            <person name="Jenkins J."/>
            <person name="Shu S."/>
            <person name="Flowers D."/>
            <person name="Luo F."/>
            <person name="Wang Y."/>
            <person name="Xia P."/>
            <person name="Barry K."/>
            <person name="Daum C."/>
            <person name="Lipzen A."/>
            <person name="Yoshinaga Y."/>
            <person name="Schmutz J."/>
            <person name="Saski C."/>
            <person name="Vermerris W."/>
            <person name="Kresovich S."/>
        </authorList>
    </citation>
    <scope>NUCLEOTIDE SEQUENCE</scope>
</reference>
<accession>A0A921V0Z0</accession>
<evidence type="ECO:0000256" key="1">
    <source>
        <dbReference type="SAM" id="MobiDB-lite"/>
    </source>
</evidence>
<proteinExistence type="predicted"/>
<evidence type="ECO:0000313" key="3">
    <source>
        <dbReference type="Proteomes" id="UP000807115"/>
    </source>
</evidence>
<name>A0A921V0Z0_SORBI</name>
<gene>
    <name evidence="2" type="ORF">BDA96_01G400300</name>
</gene>
<dbReference type="AlphaFoldDB" id="A0A921V0Z0"/>
<protein>
    <submittedName>
        <fullName evidence="2">Uncharacterized protein</fullName>
    </submittedName>
</protein>